<reference evidence="2 3" key="1">
    <citation type="submission" date="2014-03" db="EMBL/GenBank/DDBJ databases">
        <title>Draft Genome Sequence of Actibacterium mucosum KCTC 23349, a Marine Alphaproteobacterium with Complex Ionic Requirements Isolated from Mediterranean Seawater at Malvarrosa Beach, Valencia, Spain.</title>
        <authorList>
            <person name="Arahal D.R."/>
            <person name="Shao Z."/>
            <person name="Lai Q."/>
            <person name="Pujalte M.J."/>
        </authorList>
    </citation>
    <scope>NUCLEOTIDE SEQUENCE [LARGE SCALE GENOMIC DNA]</scope>
    <source>
        <strain evidence="2 3">KCTC 23349</strain>
    </source>
</reference>
<dbReference type="RefSeq" id="WP_035262664.1">
    <property type="nucleotide sequence ID" value="NZ_JFKE01000011.1"/>
</dbReference>
<evidence type="ECO:0000313" key="2">
    <source>
        <dbReference type="EMBL" id="KAJ54136.1"/>
    </source>
</evidence>
<dbReference type="Proteomes" id="UP000026249">
    <property type="component" value="Unassembled WGS sequence"/>
</dbReference>
<name>A0A037ZF27_9RHOB</name>
<dbReference type="OrthoDB" id="7872224at2"/>
<dbReference type="EMBL" id="JFKE01000011">
    <property type="protein sequence ID" value="KAJ54136.1"/>
    <property type="molecule type" value="Genomic_DNA"/>
</dbReference>
<keyword evidence="3" id="KW-1185">Reference proteome</keyword>
<protein>
    <submittedName>
        <fullName evidence="2">Uncharacterized protein</fullName>
    </submittedName>
</protein>
<keyword evidence="1" id="KW-1133">Transmembrane helix</keyword>
<comment type="caution">
    <text evidence="2">The sequence shown here is derived from an EMBL/GenBank/DDBJ whole genome shotgun (WGS) entry which is preliminary data.</text>
</comment>
<organism evidence="2 3">
    <name type="scientific">Actibacterium mucosum KCTC 23349</name>
    <dbReference type="NCBI Taxonomy" id="1454373"/>
    <lineage>
        <taxon>Bacteria</taxon>
        <taxon>Pseudomonadati</taxon>
        <taxon>Pseudomonadota</taxon>
        <taxon>Alphaproteobacteria</taxon>
        <taxon>Rhodobacterales</taxon>
        <taxon>Roseobacteraceae</taxon>
        <taxon>Actibacterium</taxon>
    </lineage>
</organism>
<dbReference type="STRING" id="1454373.ACMU_04360"/>
<sequence length="70" mass="7309">MPTLVFVAEAATLGFFALFCAALWGAQSKGHVFETPADPVGRVLIRAVQVAFVLGYGGFFAFSIATIVAA</sequence>
<gene>
    <name evidence="2" type="ORF">ACMU_04360</name>
</gene>
<accession>A0A037ZF27</accession>
<keyword evidence="1" id="KW-0812">Transmembrane</keyword>
<proteinExistence type="predicted"/>
<evidence type="ECO:0000256" key="1">
    <source>
        <dbReference type="SAM" id="Phobius"/>
    </source>
</evidence>
<feature type="transmembrane region" description="Helical" evidence="1">
    <location>
        <begin position="44"/>
        <end position="69"/>
    </location>
</feature>
<dbReference type="AlphaFoldDB" id="A0A037ZF27"/>
<evidence type="ECO:0000313" key="3">
    <source>
        <dbReference type="Proteomes" id="UP000026249"/>
    </source>
</evidence>
<keyword evidence="1" id="KW-0472">Membrane</keyword>